<gene>
    <name evidence="1" type="ORF">Pint_09483</name>
</gene>
<protein>
    <submittedName>
        <fullName evidence="1">Uncharacterized protein</fullName>
    </submittedName>
</protein>
<reference evidence="2" key="1">
    <citation type="journal article" date="2023" name="G3 (Bethesda)">
        <title>Genome assembly and association tests identify interacting loci associated with vigor, precocity, and sex in interspecific pistachio rootstocks.</title>
        <authorList>
            <person name="Palmer W."/>
            <person name="Jacygrad E."/>
            <person name="Sagayaradj S."/>
            <person name="Cavanaugh K."/>
            <person name="Han R."/>
            <person name="Bertier L."/>
            <person name="Beede B."/>
            <person name="Kafkas S."/>
            <person name="Golino D."/>
            <person name="Preece J."/>
            <person name="Michelmore R."/>
        </authorList>
    </citation>
    <scope>NUCLEOTIDE SEQUENCE [LARGE SCALE GENOMIC DNA]</scope>
</reference>
<evidence type="ECO:0000313" key="2">
    <source>
        <dbReference type="Proteomes" id="UP001163603"/>
    </source>
</evidence>
<accession>A0ACC0XHZ3</accession>
<dbReference type="Proteomes" id="UP001163603">
    <property type="component" value="Chromosome 12"/>
</dbReference>
<comment type="caution">
    <text evidence="1">The sequence shown here is derived from an EMBL/GenBank/DDBJ whole genome shotgun (WGS) entry which is preliminary data.</text>
</comment>
<dbReference type="EMBL" id="CM047747">
    <property type="protein sequence ID" value="KAJ0017725.1"/>
    <property type="molecule type" value="Genomic_DNA"/>
</dbReference>
<keyword evidence="2" id="KW-1185">Reference proteome</keyword>
<sequence>MLKTPKLTSLVSKTLLKSLFKVPCFAVYSSGFISDSTIFRSNDSESDNEWERLLKPFDINELRKSLNKITPYQLCKLLALPLDVDTCMQLFSWAGAQKGYCHSFDVYYVLIDKLGGNQEFRVIDGLLLQMKEEGIVFRETLFILILKHYGKAGFPGQATRLLLDMKSVYGCEPSFKSYNVVLEILVAGNCHNVAPNVFYDMLSKGASPTVYTFGVVMKALCMVNEVDSACKLLRDMTKHGCVPNSVVYQTLIHALGAIQEALKLANDMLFRGCPLDEITYNGLIKALCKAGAVDKGLALFEEMMRKEVIPSNISCNILINGLCRTGKVNTALEFLRDMIHRVGTSHMLRIGDSKGTFRKWLLSLTLLLSLLSSGGVALPVKFYKPGRQLSVQSHVLVMVAVYPICKVKISKGDVRIIGKCIIAASTRTS</sequence>
<name>A0ACC0XHZ3_9ROSI</name>
<organism evidence="1 2">
    <name type="scientific">Pistacia integerrima</name>
    <dbReference type="NCBI Taxonomy" id="434235"/>
    <lineage>
        <taxon>Eukaryota</taxon>
        <taxon>Viridiplantae</taxon>
        <taxon>Streptophyta</taxon>
        <taxon>Embryophyta</taxon>
        <taxon>Tracheophyta</taxon>
        <taxon>Spermatophyta</taxon>
        <taxon>Magnoliopsida</taxon>
        <taxon>eudicotyledons</taxon>
        <taxon>Gunneridae</taxon>
        <taxon>Pentapetalae</taxon>
        <taxon>rosids</taxon>
        <taxon>malvids</taxon>
        <taxon>Sapindales</taxon>
        <taxon>Anacardiaceae</taxon>
        <taxon>Pistacia</taxon>
    </lineage>
</organism>
<evidence type="ECO:0000313" key="1">
    <source>
        <dbReference type="EMBL" id="KAJ0017725.1"/>
    </source>
</evidence>
<proteinExistence type="predicted"/>